<proteinExistence type="predicted"/>
<organism evidence="1">
    <name type="scientific">Rhizophora mucronata</name>
    <name type="common">Asiatic mangrove</name>
    <dbReference type="NCBI Taxonomy" id="61149"/>
    <lineage>
        <taxon>Eukaryota</taxon>
        <taxon>Viridiplantae</taxon>
        <taxon>Streptophyta</taxon>
        <taxon>Embryophyta</taxon>
        <taxon>Tracheophyta</taxon>
        <taxon>Spermatophyta</taxon>
        <taxon>Magnoliopsida</taxon>
        <taxon>eudicotyledons</taxon>
        <taxon>Gunneridae</taxon>
        <taxon>Pentapetalae</taxon>
        <taxon>rosids</taxon>
        <taxon>fabids</taxon>
        <taxon>Malpighiales</taxon>
        <taxon>Rhizophoraceae</taxon>
        <taxon>Rhizophora</taxon>
    </lineage>
</organism>
<protein>
    <submittedName>
        <fullName evidence="1">Uncharacterized protein</fullName>
    </submittedName>
</protein>
<sequence>MNKDNKCLVFKK</sequence>
<evidence type="ECO:0000313" key="1">
    <source>
        <dbReference type="EMBL" id="MBX46447.1"/>
    </source>
</evidence>
<name>A0A2P2NVB3_RHIMU</name>
<accession>A0A2P2NVB3</accession>
<reference evidence="1" key="1">
    <citation type="submission" date="2018-02" db="EMBL/GenBank/DDBJ databases">
        <title>Rhizophora mucronata_Transcriptome.</title>
        <authorList>
            <person name="Meera S.P."/>
            <person name="Sreeshan A."/>
            <person name="Augustine A."/>
        </authorList>
    </citation>
    <scope>NUCLEOTIDE SEQUENCE</scope>
    <source>
        <tissue evidence="1">Leaf</tissue>
    </source>
</reference>
<dbReference type="EMBL" id="GGEC01065963">
    <property type="protein sequence ID" value="MBX46447.1"/>
    <property type="molecule type" value="Transcribed_RNA"/>
</dbReference>